<evidence type="ECO:0000256" key="5">
    <source>
        <dbReference type="SAM" id="MobiDB-lite"/>
    </source>
</evidence>
<evidence type="ECO:0000313" key="7">
    <source>
        <dbReference type="EMBL" id="CAE7677536.1"/>
    </source>
</evidence>
<evidence type="ECO:0000256" key="3">
    <source>
        <dbReference type="ARBA" id="ARBA00022989"/>
    </source>
</evidence>
<feature type="transmembrane region" description="Helical" evidence="6">
    <location>
        <begin position="52"/>
        <end position="75"/>
    </location>
</feature>
<keyword evidence="3 6" id="KW-1133">Transmembrane helix</keyword>
<dbReference type="AlphaFoldDB" id="A0A812WLB1"/>
<feature type="transmembrane region" description="Helical" evidence="6">
    <location>
        <begin position="204"/>
        <end position="224"/>
    </location>
</feature>
<dbReference type="Pfam" id="PF03741">
    <property type="entry name" value="TerC"/>
    <property type="match status" value="1"/>
</dbReference>
<feature type="transmembrane region" description="Helical" evidence="6">
    <location>
        <begin position="20"/>
        <end position="40"/>
    </location>
</feature>
<dbReference type="GO" id="GO:0016020">
    <property type="term" value="C:membrane"/>
    <property type="evidence" value="ECO:0007669"/>
    <property type="project" value="UniProtKB-SubCell"/>
</dbReference>
<comment type="caution">
    <text evidence="7">The sequence shown here is derived from an EMBL/GenBank/DDBJ whole genome shotgun (WGS) entry which is preliminary data.</text>
</comment>
<feature type="transmembrane region" description="Helical" evidence="6">
    <location>
        <begin position="142"/>
        <end position="161"/>
    </location>
</feature>
<dbReference type="InterPro" id="IPR005496">
    <property type="entry name" value="Integral_membrane_TerC"/>
</dbReference>
<keyword evidence="2 6" id="KW-0812">Transmembrane</keyword>
<comment type="subcellular location">
    <subcellularLocation>
        <location evidence="1">Membrane</location>
        <topology evidence="1">Multi-pass membrane protein</topology>
    </subcellularLocation>
</comment>
<dbReference type="PANTHER" id="PTHR30238">
    <property type="entry name" value="MEMBRANE BOUND PREDICTED REDOX MODULATOR"/>
    <property type="match status" value="1"/>
</dbReference>
<keyword evidence="4 6" id="KW-0472">Membrane</keyword>
<sequence>YLGIVDAEGNPDRVDDWLDGYIVELILSMENIFLYEMILVSFRVPPKLSRQILYVTSFCQMFFQLWLFMFVAVYLQDIKSLPYLLGAWLMYVGIASLREDDHGSFDPESSDFFKALRTALGSRLLPYYPSDGSMLRTQNGKLCMTMLLPVTVVIIVIMVVMEVDVTLAKIETIDSHFIAWTSSVLVAFALPDLYVIVSELFKQFYLMRTGISALLLFFGGLLLVREEVQISDTVEIGVMLTIVFGSIILSTVMDLGPKSGAAYDESETDEVEDSPMSDVDAAKSQREIRTNAEATLFSLY</sequence>
<feature type="non-terminal residue" evidence="7">
    <location>
        <position position="300"/>
    </location>
</feature>
<reference evidence="7" key="1">
    <citation type="submission" date="2021-02" db="EMBL/GenBank/DDBJ databases">
        <authorList>
            <person name="Dougan E. K."/>
            <person name="Rhodes N."/>
            <person name="Thang M."/>
            <person name="Chan C."/>
        </authorList>
    </citation>
    <scope>NUCLEOTIDE SEQUENCE</scope>
</reference>
<evidence type="ECO:0000256" key="1">
    <source>
        <dbReference type="ARBA" id="ARBA00004141"/>
    </source>
</evidence>
<evidence type="ECO:0000256" key="2">
    <source>
        <dbReference type="ARBA" id="ARBA00022692"/>
    </source>
</evidence>
<gene>
    <name evidence="7" type="primary">alx</name>
    <name evidence="7" type="ORF">SPIL2461_LOCUS18805</name>
</gene>
<keyword evidence="8" id="KW-1185">Reference proteome</keyword>
<feature type="transmembrane region" description="Helical" evidence="6">
    <location>
        <begin position="177"/>
        <end position="197"/>
    </location>
</feature>
<dbReference type="Proteomes" id="UP000649617">
    <property type="component" value="Unassembled WGS sequence"/>
</dbReference>
<dbReference type="OrthoDB" id="442711at2759"/>
<accession>A0A812WLB1</accession>
<evidence type="ECO:0000256" key="6">
    <source>
        <dbReference type="SAM" id="Phobius"/>
    </source>
</evidence>
<feature type="transmembrane region" description="Helical" evidence="6">
    <location>
        <begin position="236"/>
        <end position="256"/>
    </location>
</feature>
<evidence type="ECO:0000256" key="4">
    <source>
        <dbReference type="ARBA" id="ARBA00023136"/>
    </source>
</evidence>
<dbReference type="PANTHER" id="PTHR30238:SF0">
    <property type="entry name" value="THYLAKOID MEMBRANE PROTEIN TERC, CHLOROPLASTIC"/>
    <property type="match status" value="1"/>
</dbReference>
<evidence type="ECO:0000313" key="8">
    <source>
        <dbReference type="Proteomes" id="UP000649617"/>
    </source>
</evidence>
<feature type="transmembrane region" description="Helical" evidence="6">
    <location>
        <begin position="81"/>
        <end position="97"/>
    </location>
</feature>
<dbReference type="EMBL" id="CAJNIZ010044082">
    <property type="protein sequence ID" value="CAE7677536.1"/>
    <property type="molecule type" value="Genomic_DNA"/>
</dbReference>
<feature type="compositionally biased region" description="Acidic residues" evidence="5">
    <location>
        <begin position="264"/>
        <end position="275"/>
    </location>
</feature>
<protein>
    <submittedName>
        <fullName evidence="7">Alx protein</fullName>
    </submittedName>
</protein>
<proteinExistence type="predicted"/>
<organism evidence="7 8">
    <name type="scientific">Symbiodinium pilosum</name>
    <name type="common">Dinoflagellate</name>
    <dbReference type="NCBI Taxonomy" id="2952"/>
    <lineage>
        <taxon>Eukaryota</taxon>
        <taxon>Sar</taxon>
        <taxon>Alveolata</taxon>
        <taxon>Dinophyceae</taxon>
        <taxon>Suessiales</taxon>
        <taxon>Symbiodiniaceae</taxon>
        <taxon>Symbiodinium</taxon>
    </lineage>
</organism>
<feature type="region of interest" description="Disordered" evidence="5">
    <location>
        <begin position="260"/>
        <end position="285"/>
    </location>
</feature>
<name>A0A812WLB1_SYMPI</name>